<protein>
    <submittedName>
        <fullName evidence="1">Uncharacterized protein</fullName>
    </submittedName>
</protein>
<proteinExistence type="predicted"/>
<reference evidence="1 2" key="1">
    <citation type="journal article" date="2011" name="Stand. Genomic Sci.">
        <title>Non-contiguous finished genome sequence and contextual data of the filamentous soil bacterium Ktedonobacter racemifer type strain (SOSP1-21).</title>
        <authorList>
            <person name="Chang Y.J."/>
            <person name="Land M."/>
            <person name="Hauser L."/>
            <person name="Chertkov O."/>
            <person name="Del Rio T.G."/>
            <person name="Nolan M."/>
            <person name="Copeland A."/>
            <person name="Tice H."/>
            <person name="Cheng J.F."/>
            <person name="Lucas S."/>
            <person name="Han C."/>
            <person name="Goodwin L."/>
            <person name="Pitluck S."/>
            <person name="Ivanova N."/>
            <person name="Ovchinikova G."/>
            <person name="Pati A."/>
            <person name="Chen A."/>
            <person name="Palaniappan K."/>
            <person name="Mavromatis K."/>
            <person name="Liolios K."/>
            <person name="Brettin T."/>
            <person name="Fiebig A."/>
            <person name="Rohde M."/>
            <person name="Abt B."/>
            <person name="Goker M."/>
            <person name="Detter J.C."/>
            <person name="Woyke T."/>
            <person name="Bristow J."/>
            <person name="Eisen J.A."/>
            <person name="Markowitz V."/>
            <person name="Hugenholtz P."/>
            <person name="Kyrpides N.C."/>
            <person name="Klenk H.P."/>
            <person name="Lapidus A."/>
        </authorList>
    </citation>
    <scope>NUCLEOTIDE SEQUENCE [LARGE SCALE GENOMIC DNA]</scope>
    <source>
        <strain evidence="2">DSM 44963</strain>
    </source>
</reference>
<name>D6TES2_KTERA</name>
<comment type="caution">
    <text evidence="1">The sequence shown here is derived from an EMBL/GenBank/DDBJ whole genome shotgun (WGS) entry which is preliminary data.</text>
</comment>
<dbReference type="InParanoid" id="D6TES2"/>
<organism evidence="1 2">
    <name type="scientific">Ktedonobacter racemifer DSM 44963</name>
    <dbReference type="NCBI Taxonomy" id="485913"/>
    <lineage>
        <taxon>Bacteria</taxon>
        <taxon>Bacillati</taxon>
        <taxon>Chloroflexota</taxon>
        <taxon>Ktedonobacteria</taxon>
        <taxon>Ktedonobacterales</taxon>
        <taxon>Ktedonobacteraceae</taxon>
        <taxon>Ktedonobacter</taxon>
    </lineage>
</organism>
<keyword evidence="2" id="KW-1185">Reference proteome</keyword>
<dbReference type="EMBL" id="ADVG01000001">
    <property type="protein sequence ID" value="EFH88521.1"/>
    <property type="molecule type" value="Genomic_DNA"/>
</dbReference>
<dbReference type="AlphaFoldDB" id="D6TES2"/>
<evidence type="ECO:0000313" key="2">
    <source>
        <dbReference type="Proteomes" id="UP000004508"/>
    </source>
</evidence>
<evidence type="ECO:0000313" key="1">
    <source>
        <dbReference type="EMBL" id="EFH88521.1"/>
    </source>
</evidence>
<accession>D6TES2</accession>
<gene>
    <name evidence="1" type="ORF">Krac_9996</name>
</gene>
<sequence>MYYPNPRTSSIKKHELQQFYTVKGSNVNIYHAKHHFNLYLT</sequence>
<dbReference type="Proteomes" id="UP000004508">
    <property type="component" value="Unassembled WGS sequence"/>
</dbReference>